<dbReference type="SUPFAM" id="SSF53850">
    <property type="entry name" value="Periplasmic binding protein-like II"/>
    <property type="match status" value="1"/>
</dbReference>
<feature type="signal peptide" evidence="2">
    <location>
        <begin position="1"/>
        <end position="29"/>
    </location>
</feature>
<dbReference type="InterPro" id="IPR001638">
    <property type="entry name" value="Solute-binding_3/MltF_N"/>
</dbReference>
<feature type="domain" description="Solute-binding protein family 3/N-terminal" evidence="3">
    <location>
        <begin position="74"/>
        <end position="273"/>
    </location>
</feature>
<dbReference type="Gene3D" id="3.40.190.10">
    <property type="entry name" value="Periplasmic binding protein-like II"/>
    <property type="match status" value="2"/>
</dbReference>
<name>A0ABU8XPB9_9PROT</name>
<comment type="caution">
    <text evidence="4">The sequence shown here is derived from an EMBL/GenBank/DDBJ whole genome shotgun (WGS) entry which is preliminary data.</text>
</comment>
<dbReference type="CDD" id="cd13530">
    <property type="entry name" value="PBP2_peptides_like"/>
    <property type="match status" value="1"/>
</dbReference>
<sequence>MNSRRIALGVLLAATGLVVAASSPAPATAADKIGNCELYGQKGQYSITPARPGRLTVEVNLPAPGWWNGDTPETIKDGFEYCMAANIAHRLGLDKVEVVNVAWDALVAGQTRNYDIALSQASITDERKKVVDFSVPYFSSDIGVLVKKGTKVDSQSIKNMRIGVQQATTGATFVDEKLKPKIPAKVFPDTPSMFTALQANQIDVAMTDTAIVLGQAAASNGRFEVVGQYSTGETYGGIYPKGSKSKDTIDKVIQSMIDDGTLKKLSAKYLAAAWGADPTAIPYFQP</sequence>
<evidence type="ECO:0000313" key="5">
    <source>
        <dbReference type="Proteomes" id="UP001375743"/>
    </source>
</evidence>
<evidence type="ECO:0000259" key="3">
    <source>
        <dbReference type="SMART" id="SM00062"/>
    </source>
</evidence>
<dbReference type="RefSeq" id="WP_418158062.1">
    <property type="nucleotide sequence ID" value="NZ_JBBLZC010000002.1"/>
</dbReference>
<dbReference type="SMART" id="SM00062">
    <property type="entry name" value="PBPb"/>
    <property type="match status" value="1"/>
</dbReference>
<evidence type="ECO:0000256" key="2">
    <source>
        <dbReference type="SAM" id="SignalP"/>
    </source>
</evidence>
<dbReference type="PROSITE" id="PS51318">
    <property type="entry name" value="TAT"/>
    <property type="match status" value="1"/>
</dbReference>
<feature type="chain" id="PRO_5046670024" evidence="2">
    <location>
        <begin position="30"/>
        <end position="286"/>
    </location>
</feature>
<dbReference type="Proteomes" id="UP001375743">
    <property type="component" value="Unassembled WGS sequence"/>
</dbReference>
<dbReference type="PANTHER" id="PTHR35936:SF17">
    <property type="entry name" value="ARGININE-BINDING EXTRACELLULAR PROTEIN ARTP"/>
    <property type="match status" value="1"/>
</dbReference>
<organism evidence="4 5">
    <name type="scientific">Benzoatithermus flavus</name>
    <dbReference type="NCBI Taxonomy" id="3108223"/>
    <lineage>
        <taxon>Bacteria</taxon>
        <taxon>Pseudomonadati</taxon>
        <taxon>Pseudomonadota</taxon>
        <taxon>Alphaproteobacteria</taxon>
        <taxon>Geminicoccales</taxon>
        <taxon>Geminicoccaceae</taxon>
        <taxon>Benzoatithermus</taxon>
    </lineage>
</organism>
<gene>
    <name evidence="4" type="ORF">U1T56_03550</name>
</gene>
<evidence type="ECO:0000256" key="1">
    <source>
        <dbReference type="ARBA" id="ARBA00022729"/>
    </source>
</evidence>
<proteinExistence type="predicted"/>
<dbReference type="InterPro" id="IPR006311">
    <property type="entry name" value="TAT_signal"/>
</dbReference>
<keyword evidence="1 2" id="KW-0732">Signal</keyword>
<reference evidence="4 5" key="1">
    <citation type="submission" date="2024-01" db="EMBL/GenBank/DDBJ databases">
        <title>Multi-omics insights into the function and evolution of sodium benzoate biodegradation pathways in Benzoatithermus flavus gen. nov., sp. nov. from hot spring.</title>
        <authorList>
            <person name="Hu C.-J."/>
            <person name="Li W.-J."/>
        </authorList>
    </citation>
    <scope>NUCLEOTIDE SEQUENCE [LARGE SCALE GENOMIC DNA]</scope>
    <source>
        <strain evidence="4 5">SYSU G07066</strain>
    </source>
</reference>
<accession>A0ABU8XPB9</accession>
<keyword evidence="5" id="KW-1185">Reference proteome</keyword>
<dbReference type="EMBL" id="JBBLZC010000002">
    <property type="protein sequence ID" value="MEK0082214.1"/>
    <property type="molecule type" value="Genomic_DNA"/>
</dbReference>
<evidence type="ECO:0000313" key="4">
    <source>
        <dbReference type="EMBL" id="MEK0082214.1"/>
    </source>
</evidence>
<dbReference type="PANTHER" id="PTHR35936">
    <property type="entry name" value="MEMBRANE-BOUND LYTIC MUREIN TRANSGLYCOSYLASE F"/>
    <property type="match status" value="1"/>
</dbReference>
<dbReference type="Pfam" id="PF00497">
    <property type="entry name" value="SBP_bac_3"/>
    <property type="match status" value="1"/>
</dbReference>
<protein>
    <submittedName>
        <fullName evidence="4">ABC transporter substrate-binding protein</fullName>
    </submittedName>
</protein>